<dbReference type="Proteomes" id="UP000629468">
    <property type="component" value="Unassembled WGS sequence"/>
</dbReference>
<evidence type="ECO:0000313" key="1">
    <source>
        <dbReference type="EMBL" id="KAF7768649.1"/>
    </source>
</evidence>
<accession>A0A8H7EZD0</accession>
<proteinExistence type="predicted"/>
<protein>
    <submittedName>
        <fullName evidence="1">Uncharacterized protein</fullName>
    </submittedName>
</protein>
<gene>
    <name evidence="1" type="ORF">Agabi119p4_7892</name>
</gene>
<dbReference type="AlphaFoldDB" id="A0A8H7EZD0"/>
<organism evidence="1 2">
    <name type="scientific">Agaricus bisporus var. burnettii</name>
    <dbReference type="NCBI Taxonomy" id="192524"/>
    <lineage>
        <taxon>Eukaryota</taxon>
        <taxon>Fungi</taxon>
        <taxon>Dikarya</taxon>
        <taxon>Basidiomycota</taxon>
        <taxon>Agaricomycotina</taxon>
        <taxon>Agaricomycetes</taxon>
        <taxon>Agaricomycetidae</taxon>
        <taxon>Agaricales</taxon>
        <taxon>Agaricineae</taxon>
        <taxon>Agaricaceae</taxon>
        <taxon>Agaricus</taxon>
    </lineage>
</organism>
<reference evidence="1 2" key="1">
    <citation type="journal article" name="Sci. Rep.">
        <title>Telomere-to-telomere assembled and centromere annotated genomes of the two main subspecies of the button mushroom Agaricus bisporus reveal especially polymorphic chromosome ends.</title>
        <authorList>
            <person name="Sonnenberg A.S.M."/>
            <person name="Sedaghat-Telgerd N."/>
            <person name="Lavrijssen B."/>
            <person name="Ohm R.A."/>
            <person name="Hendrickx P.M."/>
            <person name="Scholtmeijer K."/>
            <person name="Baars J.J.P."/>
            <person name="van Peer A."/>
        </authorList>
    </citation>
    <scope>NUCLEOTIDE SEQUENCE [LARGE SCALE GENOMIC DNA]</scope>
    <source>
        <strain evidence="1 2">H119_p4</strain>
    </source>
</reference>
<sequence length="254" mass="29066">MTSSQPLVCVFFKLPPSYQLISRIHEIAWTVFLPQLDRLNQALEAAWVAHPSSAIKKIWSEVRKSAAEKMSSLQDVAYMNHETANGFIRFLEALETGQGNSDAYHGFLSRSRVAVKKTNIAQEALLKFREDIRIAVSQITTLISSELATAVEECYALLEEHLEGLKEVQRQSLDENDNPPSEEEFQMVQEKWLTLMESSGPGAYRWHALRRKMQGPEDSDEPVMTLNNPTSPTMPMDSLRSHKISFWRKLFRRI</sequence>
<evidence type="ECO:0000313" key="2">
    <source>
        <dbReference type="Proteomes" id="UP000629468"/>
    </source>
</evidence>
<dbReference type="EMBL" id="JABXXO010000010">
    <property type="protein sequence ID" value="KAF7768649.1"/>
    <property type="molecule type" value="Genomic_DNA"/>
</dbReference>
<name>A0A8H7EZD0_AGABI</name>
<comment type="caution">
    <text evidence="1">The sequence shown here is derived from an EMBL/GenBank/DDBJ whole genome shotgun (WGS) entry which is preliminary data.</text>
</comment>